<dbReference type="NCBIfam" id="TIGR00377">
    <property type="entry name" value="ant_ant_sig"/>
    <property type="match status" value="1"/>
</dbReference>
<dbReference type="PANTHER" id="PTHR33495">
    <property type="entry name" value="ANTI-SIGMA FACTOR ANTAGONIST TM_1081-RELATED-RELATED"/>
    <property type="match status" value="1"/>
</dbReference>
<dbReference type="PANTHER" id="PTHR33495:SF2">
    <property type="entry name" value="ANTI-SIGMA FACTOR ANTAGONIST TM_1081-RELATED"/>
    <property type="match status" value="1"/>
</dbReference>
<dbReference type="CDD" id="cd07043">
    <property type="entry name" value="STAS_anti-anti-sigma_factors"/>
    <property type="match status" value="1"/>
</dbReference>
<gene>
    <name evidence="4" type="ORF">EJC51_26010</name>
</gene>
<protein>
    <recommendedName>
        <fullName evidence="2">Anti-sigma factor antagonist</fullName>
    </recommendedName>
</protein>
<dbReference type="PROSITE" id="PS50801">
    <property type="entry name" value="STAS"/>
    <property type="match status" value="1"/>
</dbReference>
<dbReference type="KEGG" id="saqu:EJC51_26010"/>
<dbReference type="AlphaFoldDB" id="A0A3S9I4C6"/>
<sequence>MPRDTTPATAPPPLRPVRVYRTRGHTVVELHGEIDIAAAVHITPVLDAVTDGPAPLVVIDLGPVEFLDCFGLTLLCRARRRVRERGGRLSLVCPQPGIRKILGIVGLTAAFAPATTLGEALARAGRRCGGRR</sequence>
<keyword evidence="5" id="KW-1185">Reference proteome</keyword>
<dbReference type="InterPro" id="IPR036513">
    <property type="entry name" value="STAS_dom_sf"/>
</dbReference>
<dbReference type="EMBL" id="CP034463">
    <property type="protein sequence ID" value="AZP19219.1"/>
    <property type="molecule type" value="Genomic_DNA"/>
</dbReference>
<dbReference type="SUPFAM" id="SSF52091">
    <property type="entry name" value="SpoIIaa-like"/>
    <property type="match status" value="1"/>
</dbReference>
<feature type="domain" description="STAS" evidence="3">
    <location>
        <begin position="15"/>
        <end position="124"/>
    </location>
</feature>
<dbReference type="Pfam" id="PF01740">
    <property type="entry name" value="STAS"/>
    <property type="match status" value="1"/>
</dbReference>
<accession>A0A3S9I4C6</accession>
<evidence type="ECO:0000313" key="4">
    <source>
        <dbReference type="EMBL" id="AZP19219.1"/>
    </source>
</evidence>
<name>A0A3S9I4C6_9ACTN</name>
<dbReference type="RefSeq" id="WP_126273294.1">
    <property type="nucleotide sequence ID" value="NZ_CP034463.1"/>
</dbReference>
<comment type="similarity">
    <text evidence="1 2">Belongs to the anti-sigma-factor antagonist family.</text>
</comment>
<dbReference type="Proteomes" id="UP000280197">
    <property type="component" value="Chromosome"/>
</dbReference>
<reference evidence="4 5" key="1">
    <citation type="submission" date="2018-12" db="EMBL/GenBank/DDBJ databases">
        <authorList>
            <person name="Li K."/>
        </authorList>
    </citation>
    <scope>NUCLEOTIDE SEQUENCE [LARGE SCALE GENOMIC DNA]</scope>
    <source>
        <strain evidence="5">CR22</strain>
    </source>
</reference>
<dbReference type="InterPro" id="IPR003658">
    <property type="entry name" value="Anti-sigma_ant"/>
</dbReference>
<dbReference type="Gene3D" id="3.30.750.24">
    <property type="entry name" value="STAS domain"/>
    <property type="match status" value="1"/>
</dbReference>
<proteinExistence type="inferred from homology"/>
<evidence type="ECO:0000256" key="2">
    <source>
        <dbReference type="RuleBase" id="RU003749"/>
    </source>
</evidence>
<evidence type="ECO:0000313" key="5">
    <source>
        <dbReference type="Proteomes" id="UP000280197"/>
    </source>
</evidence>
<organism evidence="4 5">
    <name type="scientific">Streptomyces aquilus</name>
    <dbReference type="NCBI Taxonomy" id="2548456"/>
    <lineage>
        <taxon>Bacteria</taxon>
        <taxon>Bacillati</taxon>
        <taxon>Actinomycetota</taxon>
        <taxon>Actinomycetes</taxon>
        <taxon>Kitasatosporales</taxon>
        <taxon>Streptomycetaceae</taxon>
        <taxon>Streptomyces</taxon>
    </lineage>
</organism>
<evidence type="ECO:0000256" key="1">
    <source>
        <dbReference type="ARBA" id="ARBA00009013"/>
    </source>
</evidence>
<dbReference type="GO" id="GO:0043856">
    <property type="term" value="F:anti-sigma factor antagonist activity"/>
    <property type="evidence" value="ECO:0007669"/>
    <property type="project" value="InterPro"/>
</dbReference>
<dbReference type="InterPro" id="IPR002645">
    <property type="entry name" value="STAS_dom"/>
</dbReference>
<evidence type="ECO:0000259" key="3">
    <source>
        <dbReference type="PROSITE" id="PS50801"/>
    </source>
</evidence>